<dbReference type="SUPFAM" id="SSF52743">
    <property type="entry name" value="Subtilisin-like"/>
    <property type="match status" value="1"/>
</dbReference>
<dbReference type="Pfam" id="PF00082">
    <property type="entry name" value="Peptidase_S8"/>
    <property type="match status" value="1"/>
</dbReference>
<feature type="chain" id="PRO_5026921343" evidence="3">
    <location>
        <begin position="23"/>
        <end position="592"/>
    </location>
</feature>
<dbReference type="InterPro" id="IPR037045">
    <property type="entry name" value="S8pro/Inhibitor_I9_sf"/>
</dbReference>
<dbReference type="GO" id="GO:0006508">
    <property type="term" value="P:proteolysis"/>
    <property type="evidence" value="ECO:0007669"/>
    <property type="project" value="InterPro"/>
</dbReference>
<comment type="similarity">
    <text evidence="1">Belongs to the peptidase S8 family.</text>
</comment>
<dbReference type="GO" id="GO:0004252">
    <property type="term" value="F:serine-type endopeptidase activity"/>
    <property type="evidence" value="ECO:0007669"/>
    <property type="project" value="InterPro"/>
</dbReference>
<feature type="domain" description="Inhibitor I9" evidence="6">
    <location>
        <begin position="81"/>
        <end position="126"/>
    </location>
</feature>
<dbReference type="AlphaFoldDB" id="A0A6L6PIA7"/>
<dbReference type="InterPro" id="IPR000209">
    <property type="entry name" value="Peptidase_S8/S53_dom"/>
</dbReference>
<feature type="signal peptide" evidence="3">
    <location>
        <begin position="1"/>
        <end position="22"/>
    </location>
</feature>
<keyword evidence="3" id="KW-0732">Signal</keyword>
<dbReference type="CDD" id="cd02120">
    <property type="entry name" value="PA_subtilisin_like"/>
    <property type="match status" value="1"/>
</dbReference>
<accession>A0A6L6PIA7</accession>
<evidence type="ECO:0000259" key="5">
    <source>
        <dbReference type="Pfam" id="PF02225"/>
    </source>
</evidence>
<dbReference type="EMBL" id="WNKY01000010">
    <property type="protein sequence ID" value="MTV38281.1"/>
    <property type="molecule type" value="Genomic_DNA"/>
</dbReference>
<evidence type="ECO:0000256" key="1">
    <source>
        <dbReference type="PROSITE-ProRule" id="PRU01240"/>
    </source>
</evidence>
<feature type="domain" description="PA" evidence="5">
    <location>
        <begin position="460"/>
        <end position="523"/>
    </location>
</feature>
<comment type="caution">
    <text evidence="1">Lacks conserved residue(s) required for the propagation of feature annotation.</text>
</comment>
<protein>
    <submittedName>
        <fullName evidence="7">S8 family serine peptidase</fullName>
    </submittedName>
</protein>
<evidence type="ECO:0000259" key="4">
    <source>
        <dbReference type="Pfam" id="PF00082"/>
    </source>
</evidence>
<dbReference type="InterPro" id="IPR045051">
    <property type="entry name" value="SBT"/>
</dbReference>
<dbReference type="Gene3D" id="3.30.70.80">
    <property type="entry name" value="Peptidase S8 propeptide/proteinase inhibitor I9"/>
    <property type="match status" value="1"/>
</dbReference>
<dbReference type="PANTHER" id="PTHR10795">
    <property type="entry name" value="PROPROTEIN CONVERTASE SUBTILISIN/KEXIN"/>
    <property type="match status" value="1"/>
</dbReference>
<reference evidence="7 8" key="1">
    <citation type="submission" date="2019-11" db="EMBL/GenBank/DDBJ databases">
        <title>Type strains purchased from KCTC, JCM and DSMZ.</title>
        <authorList>
            <person name="Lu H."/>
        </authorList>
    </citation>
    <scope>NUCLEOTIDE SEQUENCE [LARGE SCALE GENOMIC DNA]</scope>
    <source>
        <strain evidence="7 8">KCTC 22382</strain>
    </source>
</reference>
<dbReference type="InterPro" id="IPR036852">
    <property type="entry name" value="Peptidase_S8/S53_dom_sf"/>
</dbReference>
<dbReference type="Pfam" id="PF05922">
    <property type="entry name" value="Inhibitor_I9"/>
    <property type="match status" value="1"/>
</dbReference>
<evidence type="ECO:0000259" key="6">
    <source>
        <dbReference type="Pfam" id="PF05922"/>
    </source>
</evidence>
<feature type="region of interest" description="Disordered" evidence="2">
    <location>
        <begin position="243"/>
        <end position="280"/>
    </location>
</feature>
<dbReference type="InterPro" id="IPR034197">
    <property type="entry name" value="Peptidases_S8_3"/>
</dbReference>
<name>A0A6L6PIA7_9BURK</name>
<proteinExistence type="inferred from homology"/>
<keyword evidence="8" id="KW-1185">Reference proteome</keyword>
<sequence length="592" mass="60890">MATKQVLLATMTLLATAGPVHADELRRSYIVQLADQPLAAYSGNLAGLRATKASPGQRLELAGNDATRYRSYLGTQQAQLAALLPATAITHQYQVVFNGFAAHLTDAEVRTLKASGKTLRITPDQRQHPVTNYTPTFLGLDQPGGLWDQLGGQVHAGEDVIVGVIDTGVWPENLSYADRVDDAGQPTFASSGTPAYGPPPARWHGVCQTGEGFNAAHCNNKLIGARYFDQGFRAGGAPIHWSEFRSPRDSLSRPAGEGGHGTHTSSTAAGNRNVPAQASNGELLGRRSGIAPRARLAVYKICWSFNVGGSSPSGIDNTCYSSDSLAAIEAAVSDGVDVLNYSIGGGSSPLDPVAQAFRHAAEAGVFIAAAAGNDGPGNTVSHISPWLATVAATSHDKTYRASVTLGDGRQFSGDSLGVTPLPRTALVRGEDAVAAGADISRAAHCLRREDVYDAVHPIAQLDPAKVAGKIVACQRGDNALSAKAAAVAAAGGVGMIVLDDGNGPMLDIYPLPTIHVSQADGALIDAYAATAGATAALSASALTPMTGPVLADFSSRGPNQFDPGVLKPDLGAPGVGILAGISPSLDSAQHAP</sequence>
<dbReference type="CDD" id="cd04852">
    <property type="entry name" value="Peptidases_S8_3"/>
    <property type="match status" value="1"/>
</dbReference>
<dbReference type="Gene3D" id="3.50.30.30">
    <property type="match status" value="1"/>
</dbReference>
<evidence type="ECO:0000256" key="3">
    <source>
        <dbReference type="SAM" id="SignalP"/>
    </source>
</evidence>
<dbReference type="RefSeq" id="WP_155463782.1">
    <property type="nucleotide sequence ID" value="NZ_WNKY01000010.1"/>
</dbReference>
<dbReference type="OrthoDB" id="614750at2"/>
<dbReference type="Pfam" id="PF02225">
    <property type="entry name" value="PA"/>
    <property type="match status" value="1"/>
</dbReference>
<evidence type="ECO:0000313" key="7">
    <source>
        <dbReference type="EMBL" id="MTV38281.1"/>
    </source>
</evidence>
<feature type="domain" description="Peptidase S8/S53" evidence="4">
    <location>
        <begin position="157"/>
        <end position="574"/>
    </location>
</feature>
<gene>
    <name evidence="7" type="ORF">GM676_11900</name>
</gene>
<dbReference type="InterPro" id="IPR003137">
    <property type="entry name" value="PA_domain"/>
</dbReference>
<dbReference type="PROSITE" id="PS51892">
    <property type="entry name" value="SUBTILASE"/>
    <property type="match status" value="1"/>
</dbReference>
<evidence type="ECO:0000313" key="8">
    <source>
        <dbReference type="Proteomes" id="UP000475582"/>
    </source>
</evidence>
<organism evidence="7 8">
    <name type="scientific">Duganella radicis</name>
    <dbReference type="NCBI Taxonomy" id="551988"/>
    <lineage>
        <taxon>Bacteria</taxon>
        <taxon>Pseudomonadati</taxon>
        <taxon>Pseudomonadota</taxon>
        <taxon>Betaproteobacteria</taxon>
        <taxon>Burkholderiales</taxon>
        <taxon>Oxalobacteraceae</taxon>
        <taxon>Telluria group</taxon>
        <taxon>Duganella</taxon>
    </lineage>
</organism>
<evidence type="ECO:0000256" key="2">
    <source>
        <dbReference type="SAM" id="MobiDB-lite"/>
    </source>
</evidence>
<comment type="caution">
    <text evidence="7">The sequence shown here is derived from an EMBL/GenBank/DDBJ whole genome shotgun (WGS) entry which is preliminary data.</text>
</comment>
<dbReference type="Proteomes" id="UP000475582">
    <property type="component" value="Unassembled WGS sequence"/>
</dbReference>
<dbReference type="Gene3D" id="3.40.50.200">
    <property type="entry name" value="Peptidase S8/S53 domain"/>
    <property type="match status" value="1"/>
</dbReference>
<dbReference type="InterPro" id="IPR010259">
    <property type="entry name" value="S8pro/Inhibitor_I9"/>
</dbReference>